<dbReference type="AlphaFoldDB" id="A0A7U9ITD0"/>
<accession>A0A7U9ITD0</accession>
<sequence length="127" mass="13858">MAQSSGAEMLLILGGSVLIAFIGWALSSTKSASKSVDADEAWAKMPASGKYTLNFYRQSGNHHRTVEVYGSRSDVESEIFKVFKRAGIDDQYMVFSPSNGIDYRRAYHNHRGSNEGKKVGGCLVTAS</sequence>
<proteinExistence type="predicted"/>
<dbReference type="RefSeq" id="WP_023356362.1">
    <property type="nucleotide sequence ID" value="NZ_KI538665.1"/>
</dbReference>
<gene>
    <name evidence="1" type="ORF">G711_05209</name>
</gene>
<organism evidence="1 2">
    <name type="scientific">Escherichia coli HVH 36</name>
    <name type="common">4-5675286</name>
    <dbReference type="NCBI Taxonomy" id="1280986"/>
    <lineage>
        <taxon>Bacteria</taxon>
        <taxon>Pseudomonadati</taxon>
        <taxon>Pseudomonadota</taxon>
        <taxon>Gammaproteobacteria</taxon>
        <taxon>Enterobacterales</taxon>
        <taxon>Enterobacteriaceae</taxon>
        <taxon>Escherichia</taxon>
    </lineage>
</organism>
<dbReference type="Proteomes" id="UP000017766">
    <property type="component" value="Unassembled WGS sequence"/>
</dbReference>
<evidence type="ECO:0000313" key="2">
    <source>
        <dbReference type="Proteomes" id="UP000017766"/>
    </source>
</evidence>
<evidence type="ECO:0000313" key="1">
    <source>
        <dbReference type="EMBL" id="ESP05860.1"/>
    </source>
</evidence>
<dbReference type="EMBL" id="AYLQ01000059">
    <property type="protein sequence ID" value="ESP05860.1"/>
    <property type="molecule type" value="Genomic_DNA"/>
</dbReference>
<reference evidence="1 2" key="1">
    <citation type="submission" date="2013-08" db="EMBL/GenBank/DDBJ databases">
        <title>The Genome Sequence of Escherichia coli HVH 36 (4-5675286).</title>
        <authorList>
            <consortium name="The Broad Institute Genome Sequencing Platform"/>
            <consortium name="The Broad Institute Genome Sequencing Center for Infectious Disease"/>
            <person name="Feldgarden M."/>
            <person name="Frimodt-Moller N."/>
            <person name="Leihof R.F."/>
            <person name="Rasmussen L."/>
            <person name="Young S.K."/>
            <person name="Zeng Q."/>
            <person name="Gargeya S."/>
            <person name="Fitzgerald M."/>
            <person name="Abouelleil A."/>
            <person name="Alvarado L."/>
            <person name="Berlin A.M."/>
            <person name="Chapman S.B."/>
            <person name="Gainer-Dewar J."/>
            <person name="Goldberg J."/>
            <person name="Gnerre S."/>
            <person name="Griggs A."/>
            <person name="Gujja S."/>
            <person name="Hansen M."/>
            <person name="Howarth C."/>
            <person name="Imamovic A."/>
            <person name="Ireland A."/>
            <person name="Larimer J."/>
            <person name="McCowan C."/>
            <person name="Murphy C."/>
            <person name="Pearson M."/>
            <person name="Poon T."/>
            <person name="Priest M."/>
            <person name="Roberts A."/>
            <person name="Saif S."/>
            <person name="Shea T."/>
            <person name="Sykes S."/>
            <person name="Wortman J."/>
            <person name="Nusbaum C."/>
            <person name="Birren B."/>
        </authorList>
    </citation>
    <scope>NUCLEOTIDE SEQUENCE [LARGE SCALE GENOMIC DNA]</scope>
    <source>
        <strain evidence="2">HVH 36 (4-5675286)</strain>
    </source>
</reference>
<name>A0A7U9ITD0_ECOLX</name>
<comment type="caution">
    <text evidence="1">The sequence shown here is derived from an EMBL/GenBank/DDBJ whole genome shotgun (WGS) entry which is preliminary data.</text>
</comment>
<protein>
    <submittedName>
        <fullName evidence="1">Uncharacterized protein</fullName>
    </submittedName>
</protein>